<feature type="region of interest" description="Disordered" evidence="1">
    <location>
        <begin position="15"/>
        <end position="45"/>
    </location>
</feature>
<dbReference type="Proteomes" id="UP000243459">
    <property type="component" value="Chromosome 3"/>
</dbReference>
<proteinExistence type="predicted"/>
<sequence>MFLVMRHLREFLRLGPTTATVPRDPRERGPGRSKRTAAGNLAAPSSITPPKMSIYAKGVSVLMPGNDIPTYIAHPAPPPLPCPPDRVIWPPHHHIPIGDSLPSSS</sequence>
<dbReference type="AlphaFoldDB" id="A0A5P1FH74"/>
<gene>
    <name evidence="2" type="ORF">A4U43_C03F22170</name>
</gene>
<accession>A0A5P1FH74</accession>
<evidence type="ECO:0000313" key="2">
    <source>
        <dbReference type="EMBL" id="ONK75940.1"/>
    </source>
</evidence>
<dbReference type="PANTHER" id="PTHR33728">
    <property type="entry name" value="CTTNBP 2 AMINO-TERMINAL-LIKE PROTEIN"/>
    <property type="match status" value="1"/>
</dbReference>
<keyword evidence="3" id="KW-1185">Reference proteome</keyword>
<evidence type="ECO:0000256" key="1">
    <source>
        <dbReference type="SAM" id="MobiDB-lite"/>
    </source>
</evidence>
<protein>
    <submittedName>
        <fullName evidence="2">Uncharacterized protein</fullName>
    </submittedName>
</protein>
<dbReference type="EMBL" id="CM007383">
    <property type="protein sequence ID" value="ONK75940.1"/>
    <property type="molecule type" value="Genomic_DNA"/>
</dbReference>
<dbReference type="PANTHER" id="PTHR33728:SF21">
    <property type="entry name" value="TRANSMEMBRANE PROTEIN"/>
    <property type="match status" value="1"/>
</dbReference>
<evidence type="ECO:0000313" key="3">
    <source>
        <dbReference type="Proteomes" id="UP000243459"/>
    </source>
</evidence>
<dbReference type="Gramene" id="ONK75940">
    <property type="protein sequence ID" value="ONK75940"/>
    <property type="gene ID" value="A4U43_C03F22170"/>
</dbReference>
<name>A0A5P1FH74_ASPOF</name>
<organism evidence="2 3">
    <name type="scientific">Asparagus officinalis</name>
    <name type="common">Garden asparagus</name>
    <dbReference type="NCBI Taxonomy" id="4686"/>
    <lineage>
        <taxon>Eukaryota</taxon>
        <taxon>Viridiplantae</taxon>
        <taxon>Streptophyta</taxon>
        <taxon>Embryophyta</taxon>
        <taxon>Tracheophyta</taxon>
        <taxon>Spermatophyta</taxon>
        <taxon>Magnoliopsida</taxon>
        <taxon>Liliopsida</taxon>
        <taxon>Asparagales</taxon>
        <taxon>Asparagaceae</taxon>
        <taxon>Asparagoideae</taxon>
        <taxon>Asparagus</taxon>
    </lineage>
</organism>
<reference evidence="3" key="1">
    <citation type="journal article" date="2017" name="Nat. Commun.">
        <title>The asparagus genome sheds light on the origin and evolution of a young Y chromosome.</title>
        <authorList>
            <person name="Harkess A."/>
            <person name="Zhou J."/>
            <person name="Xu C."/>
            <person name="Bowers J.E."/>
            <person name="Van der Hulst R."/>
            <person name="Ayyampalayam S."/>
            <person name="Mercati F."/>
            <person name="Riccardi P."/>
            <person name="McKain M.R."/>
            <person name="Kakrana A."/>
            <person name="Tang H."/>
            <person name="Ray J."/>
            <person name="Groenendijk J."/>
            <person name="Arikit S."/>
            <person name="Mathioni S.M."/>
            <person name="Nakano M."/>
            <person name="Shan H."/>
            <person name="Telgmann-Rauber A."/>
            <person name="Kanno A."/>
            <person name="Yue Z."/>
            <person name="Chen H."/>
            <person name="Li W."/>
            <person name="Chen Y."/>
            <person name="Xu X."/>
            <person name="Zhang Y."/>
            <person name="Luo S."/>
            <person name="Chen H."/>
            <person name="Gao J."/>
            <person name="Mao Z."/>
            <person name="Pires J.C."/>
            <person name="Luo M."/>
            <person name="Kudrna D."/>
            <person name="Wing R.A."/>
            <person name="Meyers B.C."/>
            <person name="Yi K."/>
            <person name="Kong H."/>
            <person name="Lavrijsen P."/>
            <person name="Sunseri F."/>
            <person name="Falavigna A."/>
            <person name="Ye Y."/>
            <person name="Leebens-Mack J.H."/>
            <person name="Chen G."/>
        </authorList>
    </citation>
    <scope>NUCLEOTIDE SEQUENCE [LARGE SCALE GENOMIC DNA]</scope>
    <source>
        <strain evidence="3">cv. DH0086</strain>
    </source>
</reference>